<evidence type="ECO:0000256" key="1">
    <source>
        <dbReference type="SAM" id="Phobius"/>
    </source>
</evidence>
<evidence type="ECO:0000259" key="2">
    <source>
        <dbReference type="Pfam" id="PF07811"/>
    </source>
</evidence>
<keyword evidence="1" id="KW-0812">Transmembrane</keyword>
<reference evidence="4" key="1">
    <citation type="journal article" date="2019" name="Int. J. Syst. Evol. Microbiol.">
        <title>The Global Catalogue of Microorganisms (GCM) 10K type strain sequencing project: providing services to taxonomists for standard genome sequencing and annotation.</title>
        <authorList>
            <consortium name="The Broad Institute Genomics Platform"/>
            <consortium name="The Broad Institute Genome Sequencing Center for Infectious Disease"/>
            <person name="Wu L."/>
            <person name="Ma J."/>
        </authorList>
    </citation>
    <scope>NUCLEOTIDE SEQUENCE [LARGE SCALE GENOMIC DNA]</scope>
    <source>
        <strain evidence="4">KCTC 62164</strain>
    </source>
</reference>
<keyword evidence="1" id="KW-0472">Membrane</keyword>
<proteinExistence type="predicted"/>
<evidence type="ECO:0000313" key="3">
    <source>
        <dbReference type="EMBL" id="MFC3052509.1"/>
    </source>
</evidence>
<feature type="transmembrane region" description="Helical" evidence="1">
    <location>
        <begin position="20"/>
        <end position="46"/>
    </location>
</feature>
<keyword evidence="4" id="KW-1185">Reference proteome</keyword>
<dbReference type="Pfam" id="PF07811">
    <property type="entry name" value="TadE"/>
    <property type="match status" value="1"/>
</dbReference>
<keyword evidence="1" id="KW-1133">Transmembrane helix</keyword>
<name>A0ABV7D6B2_9PROT</name>
<evidence type="ECO:0000313" key="4">
    <source>
        <dbReference type="Proteomes" id="UP001595444"/>
    </source>
</evidence>
<sequence>MNPIKKIMPRLRHNKEGSVLVEIALSIPIFLGLLTGMVEVGSYLLLHMKMQHTVVAIADLVTRDETINEATMTDIFQAVPQVMAPYNKSADTLMMVSSISQLEDEQPTIFWQRSGGGTLSAASGYGEEGDTATLPADITMRDDETVLVTEIFYRYEPLVFRFLPNQTLKRTAFFRPRIGALQQIDED</sequence>
<dbReference type="EMBL" id="JBHRSL010000010">
    <property type="protein sequence ID" value="MFC3052509.1"/>
    <property type="molecule type" value="Genomic_DNA"/>
</dbReference>
<organism evidence="3 4">
    <name type="scientific">Kordiimonas pumila</name>
    <dbReference type="NCBI Taxonomy" id="2161677"/>
    <lineage>
        <taxon>Bacteria</taxon>
        <taxon>Pseudomonadati</taxon>
        <taxon>Pseudomonadota</taxon>
        <taxon>Alphaproteobacteria</taxon>
        <taxon>Kordiimonadales</taxon>
        <taxon>Kordiimonadaceae</taxon>
        <taxon>Kordiimonas</taxon>
    </lineage>
</organism>
<dbReference type="InterPro" id="IPR012495">
    <property type="entry name" value="TadE-like_dom"/>
</dbReference>
<dbReference type="Proteomes" id="UP001595444">
    <property type="component" value="Unassembled WGS sequence"/>
</dbReference>
<feature type="domain" description="TadE-like" evidence="2">
    <location>
        <begin position="17"/>
        <end position="54"/>
    </location>
</feature>
<protein>
    <submittedName>
        <fullName evidence="3">TadE/TadG family type IV pilus assembly protein</fullName>
    </submittedName>
</protein>
<accession>A0ABV7D6B2</accession>
<comment type="caution">
    <text evidence="3">The sequence shown here is derived from an EMBL/GenBank/DDBJ whole genome shotgun (WGS) entry which is preliminary data.</text>
</comment>
<dbReference type="RefSeq" id="WP_194213829.1">
    <property type="nucleotide sequence ID" value="NZ_CP061205.1"/>
</dbReference>
<gene>
    <name evidence="3" type="ORF">ACFOKA_11405</name>
</gene>